<dbReference type="InParanoid" id="A0A1X7V6J2"/>
<evidence type="ECO:0000313" key="2">
    <source>
        <dbReference type="EnsemblMetazoa" id="Aqu2.1.35606_001"/>
    </source>
</evidence>
<proteinExistence type="predicted"/>
<evidence type="ECO:0000256" key="1">
    <source>
        <dbReference type="SAM" id="MobiDB-lite"/>
    </source>
</evidence>
<dbReference type="AlphaFoldDB" id="A0A1X7V6J2"/>
<accession>A0A1X7V6J2</accession>
<dbReference type="EnsemblMetazoa" id="Aqu2.1.35606_001">
    <property type="protein sequence ID" value="Aqu2.1.35606_001"/>
    <property type="gene ID" value="Aqu2.1.35606"/>
</dbReference>
<reference evidence="2" key="1">
    <citation type="submission" date="2017-05" db="UniProtKB">
        <authorList>
            <consortium name="EnsemblMetazoa"/>
        </authorList>
    </citation>
    <scope>IDENTIFICATION</scope>
</reference>
<name>A0A1X7V6J2_AMPQE</name>
<sequence length="146" mass="15419">MPEWLCPGATIPRGDPGRVAPGRDRSRSPVRGIGVGARRSASADPIPESGRGCFITGVHRTGLLEGTLSQLPDPVGLGHAPTFTTHMAAASLNGPPSTNWDGVAYPKTAEKIPKGHFVDMVELLPDAWCYEDAAAQLPIPCHPAHR</sequence>
<feature type="region of interest" description="Disordered" evidence="1">
    <location>
        <begin position="1"/>
        <end position="50"/>
    </location>
</feature>
<protein>
    <submittedName>
        <fullName evidence="2">Uncharacterized protein</fullName>
    </submittedName>
</protein>
<organism evidence="2">
    <name type="scientific">Amphimedon queenslandica</name>
    <name type="common">Sponge</name>
    <dbReference type="NCBI Taxonomy" id="400682"/>
    <lineage>
        <taxon>Eukaryota</taxon>
        <taxon>Metazoa</taxon>
        <taxon>Porifera</taxon>
        <taxon>Demospongiae</taxon>
        <taxon>Heteroscleromorpha</taxon>
        <taxon>Haplosclerida</taxon>
        <taxon>Niphatidae</taxon>
        <taxon>Amphimedon</taxon>
    </lineage>
</organism>